<dbReference type="InterPro" id="IPR007219">
    <property type="entry name" value="XnlR_reg_dom"/>
</dbReference>
<evidence type="ECO:0000256" key="1">
    <source>
        <dbReference type="ARBA" id="ARBA00004123"/>
    </source>
</evidence>
<feature type="domain" description="Zn(2)-C6 fungal-type" evidence="4">
    <location>
        <begin position="27"/>
        <end position="55"/>
    </location>
</feature>
<dbReference type="GO" id="GO:0006351">
    <property type="term" value="P:DNA-templated transcription"/>
    <property type="evidence" value="ECO:0007669"/>
    <property type="project" value="InterPro"/>
</dbReference>
<protein>
    <recommendedName>
        <fullName evidence="4">Zn(2)-C6 fungal-type domain-containing protein</fullName>
    </recommendedName>
</protein>
<dbReference type="PANTHER" id="PTHR31001">
    <property type="entry name" value="UNCHARACTERIZED TRANSCRIPTIONAL REGULATORY PROTEIN"/>
    <property type="match status" value="1"/>
</dbReference>
<comment type="subcellular location">
    <subcellularLocation>
        <location evidence="1">Nucleus</location>
    </subcellularLocation>
</comment>
<evidence type="ECO:0000259" key="4">
    <source>
        <dbReference type="PROSITE" id="PS50048"/>
    </source>
</evidence>
<dbReference type="SUPFAM" id="SSF57701">
    <property type="entry name" value="Zn2/Cys6 DNA-binding domain"/>
    <property type="match status" value="1"/>
</dbReference>
<dbReference type="GO" id="GO:0000981">
    <property type="term" value="F:DNA-binding transcription factor activity, RNA polymerase II-specific"/>
    <property type="evidence" value="ECO:0007669"/>
    <property type="project" value="InterPro"/>
</dbReference>
<organism evidence="5 6">
    <name type="scientific">Cylindrodendrum hubeiense</name>
    <dbReference type="NCBI Taxonomy" id="595255"/>
    <lineage>
        <taxon>Eukaryota</taxon>
        <taxon>Fungi</taxon>
        <taxon>Dikarya</taxon>
        <taxon>Ascomycota</taxon>
        <taxon>Pezizomycotina</taxon>
        <taxon>Sordariomycetes</taxon>
        <taxon>Hypocreomycetidae</taxon>
        <taxon>Hypocreales</taxon>
        <taxon>Nectriaceae</taxon>
        <taxon>Cylindrodendrum</taxon>
    </lineage>
</organism>
<reference evidence="5" key="1">
    <citation type="submission" date="2020-03" db="EMBL/GenBank/DDBJ databases">
        <title>Draft Genome Sequence of Cylindrodendrum hubeiense.</title>
        <authorList>
            <person name="Buettner E."/>
            <person name="Kellner H."/>
        </authorList>
    </citation>
    <scope>NUCLEOTIDE SEQUENCE</scope>
    <source>
        <strain evidence="5">IHI 201604</strain>
    </source>
</reference>
<dbReference type="CDD" id="cd12148">
    <property type="entry name" value="fungal_TF_MHR"/>
    <property type="match status" value="1"/>
</dbReference>
<keyword evidence="2" id="KW-0479">Metal-binding</keyword>
<dbReference type="SMART" id="SM00906">
    <property type="entry name" value="Fungal_trans"/>
    <property type="match status" value="1"/>
</dbReference>
<dbReference type="InterPro" id="IPR050613">
    <property type="entry name" value="Sec_Metabolite_Reg"/>
</dbReference>
<proteinExistence type="predicted"/>
<dbReference type="PROSITE" id="PS50048">
    <property type="entry name" value="ZN2_CY6_FUNGAL_2"/>
    <property type="match status" value="1"/>
</dbReference>
<dbReference type="SMART" id="SM00066">
    <property type="entry name" value="GAL4"/>
    <property type="match status" value="1"/>
</dbReference>
<dbReference type="AlphaFoldDB" id="A0A9P5HGK7"/>
<gene>
    <name evidence="5" type="ORF">G7Z17_g4171</name>
</gene>
<name>A0A9P5HGK7_9HYPO</name>
<dbReference type="GO" id="GO:0008270">
    <property type="term" value="F:zinc ion binding"/>
    <property type="evidence" value="ECO:0007669"/>
    <property type="project" value="InterPro"/>
</dbReference>
<dbReference type="Proteomes" id="UP000722485">
    <property type="component" value="Unassembled WGS sequence"/>
</dbReference>
<dbReference type="PANTHER" id="PTHR31001:SF85">
    <property type="entry name" value="ZN(II)2CYS6 TRANSCRIPTION FACTOR (EUROFUNG)"/>
    <property type="match status" value="1"/>
</dbReference>
<dbReference type="Pfam" id="PF04082">
    <property type="entry name" value="Fungal_trans"/>
    <property type="match status" value="1"/>
</dbReference>
<dbReference type="CDD" id="cd00067">
    <property type="entry name" value="GAL4"/>
    <property type="match status" value="1"/>
</dbReference>
<sequence>MQNLPSNTASPMSADAPVNPRSPRILSCVLCQQRKIKCDKGAPCSNCDKVNAICTPSTPAPAPTPSEVAASTARSTDYAASMLDSPQSTAQSQLTPFADDDKDLNPIWMPKGKVIIENGSVKYVDNFPWATVQNQLQSMRQLLDDEERSATDSDLTPPREDVNVSFGDLHINLTEDVTPTPVQIFKLWQIFLERVNPLTKIIHVPSLQPLVVEASTDHSSISQNAQSLLFSIYAVSTLALTEEESSQLLKMTREQALLRFASGAKSAFTRSRILEKYDMMTLQALVLYLLSLHGRTSRHETWIISGMLIRMAQKMGLHKDGETLNLTPFEAEMRRRLWWQILMSDTKYAIASGFHEPLLTWNWDTKFPHNVNDADLFPNFMEPIRPRESPTEMGFYLLLCEICQFSIENRITDIQTISLGINSGDDTNGTKPTPMGSTACKYLVQILDAKLLALEQKYIDPSAGPLHLLASRLRHFITADLLAILTPIQELPEWGTEIFNAEDNVFRICVIHFENHVNLCDEMTDTSFFWFLKLHFETDAILFIAGNLQHRTLGGLVDRSWALIDRVYHTHTEMWDMARRENVELGVSILRAWRERERALFQLGMPYDVSPVVCKLQTVLPQSNPSPSQLLPPLSIEGDASLSTDWIVDQLSNYVIDPTGLFPGDPPGHF</sequence>
<dbReference type="OrthoDB" id="2269373at2759"/>
<dbReference type="EMBL" id="JAANBB010000057">
    <property type="protein sequence ID" value="KAF7552677.1"/>
    <property type="molecule type" value="Genomic_DNA"/>
</dbReference>
<accession>A0A9P5HGK7</accession>
<evidence type="ECO:0000313" key="6">
    <source>
        <dbReference type="Proteomes" id="UP000722485"/>
    </source>
</evidence>
<dbReference type="Pfam" id="PF00172">
    <property type="entry name" value="Zn_clus"/>
    <property type="match status" value="1"/>
</dbReference>
<dbReference type="Gene3D" id="4.10.240.10">
    <property type="entry name" value="Zn(2)-C6 fungal-type DNA-binding domain"/>
    <property type="match status" value="1"/>
</dbReference>
<evidence type="ECO:0000256" key="2">
    <source>
        <dbReference type="ARBA" id="ARBA00022723"/>
    </source>
</evidence>
<dbReference type="InterPro" id="IPR001138">
    <property type="entry name" value="Zn2Cys6_DnaBD"/>
</dbReference>
<dbReference type="GO" id="GO:0005634">
    <property type="term" value="C:nucleus"/>
    <property type="evidence" value="ECO:0007669"/>
    <property type="project" value="UniProtKB-SubCell"/>
</dbReference>
<evidence type="ECO:0000313" key="5">
    <source>
        <dbReference type="EMBL" id="KAF7552677.1"/>
    </source>
</evidence>
<evidence type="ECO:0000256" key="3">
    <source>
        <dbReference type="ARBA" id="ARBA00023242"/>
    </source>
</evidence>
<keyword evidence="3" id="KW-0539">Nucleus</keyword>
<comment type="caution">
    <text evidence="5">The sequence shown here is derived from an EMBL/GenBank/DDBJ whole genome shotgun (WGS) entry which is preliminary data.</text>
</comment>
<dbReference type="GO" id="GO:0003677">
    <property type="term" value="F:DNA binding"/>
    <property type="evidence" value="ECO:0007669"/>
    <property type="project" value="InterPro"/>
</dbReference>
<dbReference type="InterPro" id="IPR036864">
    <property type="entry name" value="Zn2-C6_fun-type_DNA-bd_sf"/>
</dbReference>
<keyword evidence="6" id="KW-1185">Reference proteome</keyword>